<organism evidence="1 2">
    <name type="scientific">Paracoccus versutus</name>
    <name type="common">Thiobacillus versutus</name>
    <dbReference type="NCBI Taxonomy" id="34007"/>
    <lineage>
        <taxon>Bacteria</taxon>
        <taxon>Pseudomonadati</taxon>
        <taxon>Pseudomonadota</taxon>
        <taxon>Alphaproteobacteria</taxon>
        <taxon>Rhodobacterales</taxon>
        <taxon>Paracoccaceae</taxon>
        <taxon>Paracoccus</taxon>
    </lineage>
</organism>
<sequence>MERVLAAGTARTTTRPKPSVVDGLEQAFLAEMLKHAGPGQPTGEFGGGIGESQFASLLNDTYAEAIAERIDLGFQRRNEGIE</sequence>
<evidence type="ECO:0000313" key="1">
    <source>
        <dbReference type="EMBL" id="REG46648.1"/>
    </source>
</evidence>
<dbReference type="RefSeq" id="WP_084197052.1">
    <property type="nucleotide sequence ID" value="NZ_CP035287.1"/>
</dbReference>
<proteinExistence type="predicted"/>
<dbReference type="Proteomes" id="UP000256794">
    <property type="component" value="Unassembled WGS sequence"/>
</dbReference>
<reference evidence="1 2" key="1">
    <citation type="submission" date="2018-08" db="EMBL/GenBank/DDBJ databases">
        <title>Genomic Encyclopedia of Archaeal and Bacterial Type Strains, Phase II (KMG-II): from individual species to whole genera.</title>
        <authorList>
            <person name="Goeker M."/>
        </authorList>
    </citation>
    <scope>NUCLEOTIDE SEQUENCE [LARGE SCALE GENOMIC DNA]</scope>
    <source>
        <strain evidence="1 2">DSM 582</strain>
    </source>
</reference>
<accession>A0AAQ0HIC1</accession>
<name>A0AAQ0HIC1_PARVE</name>
<gene>
    <name evidence="1" type="ORF">ATH84_101441</name>
</gene>
<evidence type="ECO:0000313" key="2">
    <source>
        <dbReference type="Proteomes" id="UP000256794"/>
    </source>
</evidence>
<evidence type="ECO:0008006" key="3">
    <source>
        <dbReference type="Google" id="ProtNLM"/>
    </source>
</evidence>
<dbReference type="EMBL" id="QUMX01000014">
    <property type="protein sequence ID" value="REG46648.1"/>
    <property type="molecule type" value="Genomic_DNA"/>
</dbReference>
<dbReference type="AlphaFoldDB" id="A0AAQ0HIC1"/>
<keyword evidence="2" id="KW-1185">Reference proteome</keyword>
<comment type="caution">
    <text evidence="1">The sequence shown here is derived from an EMBL/GenBank/DDBJ whole genome shotgun (WGS) entry which is preliminary data.</text>
</comment>
<protein>
    <recommendedName>
        <fullName evidence="3">Flagellar biosynthesis protein FlgJ</fullName>
    </recommendedName>
</protein>